<reference evidence="4 5" key="1">
    <citation type="submission" date="2019-03" db="EMBL/GenBank/DDBJ databases">
        <title>Genomic Encyclopedia of Type Strains, Phase IV (KMG-IV): sequencing the most valuable type-strain genomes for metagenomic binning, comparative biology and taxonomic classification.</title>
        <authorList>
            <person name="Goeker M."/>
        </authorList>
    </citation>
    <scope>NUCLEOTIDE SEQUENCE [LARGE SCALE GENOMIC DNA]</scope>
    <source>
        <strain evidence="4 5">LX-B</strain>
    </source>
</reference>
<dbReference type="RefSeq" id="WP_132016087.1">
    <property type="nucleotide sequence ID" value="NZ_SLUN01000031.1"/>
</dbReference>
<evidence type="ECO:0000313" key="4">
    <source>
        <dbReference type="EMBL" id="TCL61836.1"/>
    </source>
</evidence>
<evidence type="ECO:0000256" key="1">
    <source>
        <dbReference type="ARBA" id="ARBA00023125"/>
    </source>
</evidence>
<gene>
    <name evidence="4" type="ORF">EDC14_10315</name>
</gene>
<name>A0A4R1R874_HYDET</name>
<accession>A0A4R1R874</accession>
<evidence type="ECO:0000259" key="3">
    <source>
        <dbReference type="PROSITE" id="PS50977"/>
    </source>
</evidence>
<dbReference type="InterPro" id="IPR001647">
    <property type="entry name" value="HTH_TetR"/>
</dbReference>
<dbReference type="PANTHER" id="PTHR43479:SF11">
    <property type="entry name" value="ACREF_ENVCD OPERON REPRESSOR-RELATED"/>
    <property type="match status" value="1"/>
</dbReference>
<dbReference type="InterPro" id="IPR036271">
    <property type="entry name" value="Tet_transcr_reg_TetR-rel_C_sf"/>
</dbReference>
<proteinExistence type="predicted"/>
<dbReference type="EMBL" id="SLUN01000031">
    <property type="protein sequence ID" value="TCL61836.1"/>
    <property type="molecule type" value="Genomic_DNA"/>
</dbReference>
<evidence type="ECO:0000256" key="2">
    <source>
        <dbReference type="PROSITE-ProRule" id="PRU00335"/>
    </source>
</evidence>
<dbReference type="OrthoDB" id="2388018at2"/>
<dbReference type="SUPFAM" id="SSF46689">
    <property type="entry name" value="Homeodomain-like"/>
    <property type="match status" value="1"/>
</dbReference>
<protein>
    <submittedName>
        <fullName evidence="4">TetR family transcriptional regulator</fullName>
    </submittedName>
</protein>
<dbReference type="GO" id="GO:0003677">
    <property type="term" value="F:DNA binding"/>
    <property type="evidence" value="ECO:0007669"/>
    <property type="project" value="UniProtKB-UniRule"/>
</dbReference>
<dbReference type="Gene3D" id="1.10.10.60">
    <property type="entry name" value="Homeodomain-like"/>
    <property type="match status" value="1"/>
</dbReference>
<dbReference type="AlphaFoldDB" id="A0A4R1R874"/>
<dbReference type="SUPFAM" id="SSF48498">
    <property type="entry name" value="Tetracyclin repressor-like, C-terminal domain"/>
    <property type="match status" value="1"/>
</dbReference>
<dbReference type="InterPro" id="IPR009057">
    <property type="entry name" value="Homeodomain-like_sf"/>
</dbReference>
<evidence type="ECO:0000313" key="5">
    <source>
        <dbReference type="Proteomes" id="UP000295008"/>
    </source>
</evidence>
<sequence length="201" mass="23028">MESIDSHRKEIIMDAFIRLLGRFGIDKTTIQDVAKETGIGVGIIYQEFSNRDALVKACLIRISRSFISGCAHIAEQDVPPEQLLHCFIQQVFIQMSKFIQENRGFHQFVKEKGFLGFYRSQAAPADEIKQELLSLISRILERGVRDGVFAMEDVPKTANLFLEAFNIYFVQLILSNRNLDELLTDVEAMYRLLLHGLKSRT</sequence>
<keyword evidence="1 2" id="KW-0238">DNA-binding</keyword>
<dbReference type="Pfam" id="PF00440">
    <property type="entry name" value="TetR_N"/>
    <property type="match status" value="1"/>
</dbReference>
<feature type="DNA-binding region" description="H-T-H motif" evidence="2">
    <location>
        <begin position="29"/>
        <end position="48"/>
    </location>
</feature>
<dbReference type="InterPro" id="IPR050624">
    <property type="entry name" value="HTH-type_Tx_Regulator"/>
</dbReference>
<organism evidence="4 5">
    <name type="scientific">Hydrogenispora ethanolica</name>
    <dbReference type="NCBI Taxonomy" id="1082276"/>
    <lineage>
        <taxon>Bacteria</taxon>
        <taxon>Bacillati</taxon>
        <taxon>Bacillota</taxon>
        <taxon>Hydrogenispora</taxon>
    </lineage>
</organism>
<feature type="domain" description="HTH tetR-type" evidence="3">
    <location>
        <begin position="6"/>
        <end position="66"/>
    </location>
</feature>
<dbReference type="Gene3D" id="1.10.357.10">
    <property type="entry name" value="Tetracycline Repressor, domain 2"/>
    <property type="match status" value="1"/>
</dbReference>
<dbReference type="Proteomes" id="UP000295008">
    <property type="component" value="Unassembled WGS sequence"/>
</dbReference>
<comment type="caution">
    <text evidence="4">The sequence shown here is derived from an EMBL/GenBank/DDBJ whole genome shotgun (WGS) entry which is preliminary data.</text>
</comment>
<dbReference type="PANTHER" id="PTHR43479">
    <property type="entry name" value="ACREF/ENVCD OPERON REPRESSOR-RELATED"/>
    <property type="match status" value="1"/>
</dbReference>
<dbReference type="PROSITE" id="PS50977">
    <property type="entry name" value="HTH_TETR_2"/>
    <property type="match status" value="1"/>
</dbReference>
<keyword evidence="5" id="KW-1185">Reference proteome</keyword>